<dbReference type="EMBL" id="CP093365">
    <property type="protein sequence ID" value="UQS83584.1"/>
    <property type="molecule type" value="Genomic_DNA"/>
</dbReference>
<accession>A0ABY4PCU4</accession>
<name>A0ABY4PCU4_9LACO</name>
<keyword evidence="2" id="KW-1185">Reference proteome</keyword>
<dbReference type="Proteomes" id="UP000831947">
    <property type="component" value="Chromosome"/>
</dbReference>
<dbReference type="RefSeq" id="WP_249512810.1">
    <property type="nucleotide sequence ID" value="NZ_CP093365.1"/>
</dbReference>
<organism evidence="1 2">
    <name type="scientific">Bombilactobacillus thymidiniphilus</name>
    <dbReference type="NCBI Taxonomy" id="2923363"/>
    <lineage>
        <taxon>Bacteria</taxon>
        <taxon>Bacillati</taxon>
        <taxon>Bacillota</taxon>
        <taxon>Bacilli</taxon>
        <taxon>Lactobacillales</taxon>
        <taxon>Lactobacillaceae</taxon>
        <taxon>Bombilactobacillus</taxon>
    </lineage>
</organism>
<reference evidence="1 2" key="1">
    <citation type="journal article" date="2022" name="Int. J. Syst. Evol. Microbiol.">
        <title>Apilactobacillus apisilvae sp. nov., Nicolia spurrieriana gen. nov. sp. nov., Bombilactobacillus folatiphilus sp. nov. and Bombilactobacillus thymidiniphilus sp. nov., four new lactic acid bacterial isolates from stingless bees Tetragonula carbonaria and Austroplebeia australis.</title>
        <authorList>
            <person name="Oliphant S.A."/>
            <person name="Watson-Haigh N.S."/>
            <person name="Sumby K.M."/>
            <person name="Gardner J."/>
            <person name="Groom S."/>
            <person name="Jiranek V."/>
        </authorList>
    </citation>
    <scope>NUCLEOTIDE SEQUENCE [LARGE SCALE GENOMIC DNA]</scope>
    <source>
        <strain evidence="1 2">SG4_A1</strain>
    </source>
</reference>
<proteinExistence type="predicted"/>
<sequence>MNDNNTKIKYLLQCEPELQLLVNKYLQSLKQYQILVKIDRKHYQQLKNDLQPFIEKPVVKELLSTSLVDYKHFQKTPRKPLTTKIQHLATDDLDFLAQVHVDQIMPLPIFPEGTEIINYLHQIRKRTMYIKRGYTILQYVQPVYKALTRLRRGVVKQSGYKAMSNAWQAYLKAFDDLQTYYEQHYLQAGGTPRNYHGHSAHEK</sequence>
<gene>
    <name evidence="1" type="ORF">MOO47_07410</name>
</gene>
<protein>
    <submittedName>
        <fullName evidence="1">Uncharacterized protein</fullName>
    </submittedName>
</protein>
<evidence type="ECO:0000313" key="1">
    <source>
        <dbReference type="EMBL" id="UQS83584.1"/>
    </source>
</evidence>
<evidence type="ECO:0000313" key="2">
    <source>
        <dbReference type="Proteomes" id="UP000831947"/>
    </source>
</evidence>